<feature type="region of interest" description="Disordered" evidence="1">
    <location>
        <begin position="1"/>
        <end position="45"/>
    </location>
</feature>
<reference evidence="2 3" key="1">
    <citation type="submission" date="2021-07" db="EMBL/GenBank/DDBJ databases">
        <authorList>
            <person name="Palmer J.M."/>
        </authorList>
    </citation>
    <scope>NUCLEOTIDE SEQUENCE [LARGE SCALE GENOMIC DNA]</scope>
    <source>
        <strain evidence="2 3">AT_MEX2019</strain>
        <tissue evidence="2">Muscle</tissue>
    </source>
</reference>
<feature type="compositionally biased region" description="Basic and acidic residues" evidence="1">
    <location>
        <begin position="27"/>
        <end position="37"/>
    </location>
</feature>
<dbReference type="Proteomes" id="UP001345963">
    <property type="component" value="Unassembled WGS sequence"/>
</dbReference>
<organism evidence="2 3">
    <name type="scientific">Ataeniobius toweri</name>
    <dbReference type="NCBI Taxonomy" id="208326"/>
    <lineage>
        <taxon>Eukaryota</taxon>
        <taxon>Metazoa</taxon>
        <taxon>Chordata</taxon>
        <taxon>Craniata</taxon>
        <taxon>Vertebrata</taxon>
        <taxon>Euteleostomi</taxon>
        <taxon>Actinopterygii</taxon>
        <taxon>Neopterygii</taxon>
        <taxon>Teleostei</taxon>
        <taxon>Neoteleostei</taxon>
        <taxon>Acanthomorphata</taxon>
        <taxon>Ovalentaria</taxon>
        <taxon>Atherinomorphae</taxon>
        <taxon>Cyprinodontiformes</taxon>
        <taxon>Goodeidae</taxon>
        <taxon>Ataeniobius</taxon>
    </lineage>
</organism>
<feature type="compositionally biased region" description="Low complexity" evidence="1">
    <location>
        <begin position="9"/>
        <end position="23"/>
    </location>
</feature>
<comment type="caution">
    <text evidence="2">The sequence shown here is derived from an EMBL/GenBank/DDBJ whole genome shotgun (WGS) entry which is preliminary data.</text>
</comment>
<proteinExistence type="predicted"/>
<evidence type="ECO:0000313" key="3">
    <source>
        <dbReference type="Proteomes" id="UP001345963"/>
    </source>
</evidence>
<name>A0ABU7ASF4_9TELE</name>
<sequence length="68" mass="6725">IAAPPLPPGGAECCSQASSAASGTRIRPAELRVHTDTEPSSSRTAGLGSGCLAVCLNGSNMIGTELEV</sequence>
<accession>A0ABU7ASF4</accession>
<dbReference type="EMBL" id="JAHUTI010026889">
    <property type="protein sequence ID" value="MED6240815.1"/>
    <property type="molecule type" value="Genomic_DNA"/>
</dbReference>
<protein>
    <submittedName>
        <fullName evidence="2">Uncharacterized protein</fullName>
    </submittedName>
</protein>
<evidence type="ECO:0000256" key="1">
    <source>
        <dbReference type="SAM" id="MobiDB-lite"/>
    </source>
</evidence>
<gene>
    <name evidence="2" type="ORF">ATANTOWER_028617</name>
</gene>
<feature type="non-terminal residue" evidence="2">
    <location>
        <position position="1"/>
    </location>
</feature>
<evidence type="ECO:0000313" key="2">
    <source>
        <dbReference type="EMBL" id="MED6240815.1"/>
    </source>
</evidence>
<keyword evidence="3" id="KW-1185">Reference proteome</keyword>